<feature type="transmembrane region" description="Helical" evidence="7">
    <location>
        <begin position="129"/>
        <end position="149"/>
    </location>
</feature>
<evidence type="ECO:0000256" key="5">
    <source>
        <dbReference type="ARBA" id="ARBA00022989"/>
    </source>
</evidence>
<keyword evidence="4 7" id="KW-0812">Transmembrane</keyword>
<dbReference type="InterPro" id="IPR051393">
    <property type="entry name" value="ABC_transporter_permease"/>
</dbReference>
<dbReference type="SUPFAM" id="SSF161098">
    <property type="entry name" value="MetI-like"/>
    <property type="match status" value="1"/>
</dbReference>
<proteinExistence type="predicted"/>
<protein>
    <recommendedName>
        <fullName evidence="10">Sugar ABC transporter permease</fullName>
    </recommendedName>
</protein>
<keyword evidence="9" id="KW-1185">Reference proteome</keyword>
<dbReference type="PANTHER" id="PTHR30193:SF37">
    <property type="entry name" value="INNER MEMBRANE ABC TRANSPORTER PERMEASE PROTEIN YCJO"/>
    <property type="match status" value="1"/>
</dbReference>
<name>A0ABV6JMQ6_9BACL</name>
<keyword evidence="2" id="KW-0813">Transport</keyword>
<evidence type="ECO:0000256" key="7">
    <source>
        <dbReference type="SAM" id="Phobius"/>
    </source>
</evidence>
<gene>
    <name evidence="8" type="ORF">ACFFJ8_31155</name>
</gene>
<dbReference type="Gene3D" id="1.10.3720.10">
    <property type="entry name" value="MetI-like"/>
    <property type="match status" value="1"/>
</dbReference>
<evidence type="ECO:0000256" key="2">
    <source>
        <dbReference type="ARBA" id="ARBA00022448"/>
    </source>
</evidence>
<sequence>MMKQAIAVRGAAGSPLSRLCRFFREVWRDRVVYLFLAPFLISFLVFIFIPVLLAALLSLTSFNGFSFPRFVGIDNFIAILSQDLIFLKFALANTLKFAIIVGPGGYILSFGFAWLIHQLPKKIRDYYTLAFYAPSLAGGVALVVVWGAAFSGDRVGAISIIFCCSLA</sequence>
<evidence type="ECO:0000313" key="9">
    <source>
        <dbReference type="Proteomes" id="UP001589818"/>
    </source>
</evidence>
<evidence type="ECO:0000256" key="6">
    <source>
        <dbReference type="ARBA" id="ARBA00023136"/>
    </source>
</evidence>
<feature type="transmembrane region" description="Helical" evidence="7">
    <location>
        <begin position="31"/>
        <end position="59"/>
    </location>
</feature>
<dbReference type="RefSeq" id="WP_256555125.1">
    <property type="nucleotide sequence ID" value="NZ_JANHOF010000002.1"/>
</dbReference>
<dbReference type="Proteomes" id="UP001589818">
    <property type="component" value="Unassembled WGS sequence"/>
</dbReference>
<dbReference type="PANTHER" id="PTHR30193">
    <property type="entry name" value="ABC TRANSPORTER PERMEASE PROTEIN"/>
    <property type="match status" value="1"/>
</dbReference>
<keyword evidence="3" id="KW-1003">Cell membrane</keyword>
<evidence type="ECO:0000256" key="1">
    <source>
        <dbReference type="ARBA" id="ARBA00004651"/>
    </source>
</evidence>
<accession>A0ABV6JMQ6</accession>
<evidence type="ECO:0008006" key="10">
    <source>
        <dbReference type="Google" id="ProtNLM"/>
    </source>
</evidence>
<reference evidence="8 9" key="1">
    <citation type="submission" date="2024-09" db="EMBL/GenBank/DDBJ databases">
        <authorList>
            <person name="Sun Q."/>
            <person name="Mori K."/>
        </authorList>
    </citation>
    <scope>NUCLEOTIDE SEQUENCE [LARGE SCALE GENOMIC DNA]</scope>
    <source>
        <strain evidence="8 9">CCM 4839</strain>
    </source>
</reference>
<feature type="transmembrane region" description="Helical" evidence="7">
    <location>
        <begin position="97"/>
        <end position="117"/>
    </location>
</feature>
<keyword evidence="5 7" id="KW-1133">Transmembrane helix</keyword>
<keyword evidence="6 7" id="KW-0472">Membrane</keyword>
<comment type="subcellular location">
    <subcellularLocation>
        <location evidence="1">Cell membrane</location>
        <topology evidence="1">Multi-pass membrane protein</topology>
    </subcellularLocation>
</comment>
<organism evidence="8 9">
    <name type="scientific">Paenibacillus mendelii</name>
    <dbReference type="NCBI Taxonomy" id="206163"/>
    <lineage>
        <taxon>Bacteria</taxon>
        <taxon>Bacillati</taxon>
        <taxon>Bacillota</taxon>
        <taxon>Bacilli</taxon>
        <taxon>Bacillales</taxon>
        <taxon>Paenibacillaceae</taxon>
        <taxon>Paenibacillus</taxon>
    </lineage>
</organism>
<evidence type="ECO:0000256" key="3">
    <source>
        <dbReference type="ARBA" id="ARBA00022475"/>
    </source>
</evidence>
<dbReference type="EMBL" id="JBHLVF010000047">
    <property type="protein sequence ID" value="MFC0395818.1"/>
    <property type="molecule type" value="Genomic_DNA"/>
</dbReference>
<evidence type="ECO:0000256" key="4">
    <source>
        <dbReference type="ARBA" id="ARBA00022692"/>
    </source>
</evidence>
<dbReference type="InterPro" id="IPR035906">
    <property type="entry name" value="MetI-like_sf"/>
</dbReference>
<comment type="caution">
    <text evidence="8">The sequence shown here is derived from an EMBL/GenBank/DDBJ whole genome shotgun (WGS) entry which is preliminary data.</text>
</comment>
<evidence type="ECO:0000313" key="8">
    <source>
        <dbReference type="EMBL" id="MFC0395818.1"/>
    </source>
</evidence>